<dbReference type="AlphaFoldDB" id="A0A839Z7D2"/>
<sequence>MARRLNVAVCQTGPIARAESRADVVARLIALLETAAAGGAELAVFPEMALTTFFPRWDLTDPDEIRAFYEREMPGPDTAPLFAAARRLKVGFALGYCESVVEDGRERRFNTMVLAGRDGAVIGRYRKMHVPGSEAPEEGVTVHLERRYFEPGNLGFPVFSFEGVRIGMAICNDRRWPETYRMLCLNGAEMVLIGYNTPLLLTETPRLAHLRMFHNHLPMQAGAYQNTVWIAAAAKAGVEEGQALIGGSCIIAPSGEIVALANSLGDEVIVHRADLAMNEDCAKAGFDFARYRRPDEYALIAQAAGPRRPATAG</sequence>
<dbReference type="PANTHER" id="PTHR43674">
    <property type="entry name" value="NITRILASE C965.09-RELATED"/>
    <property type="match status" value="1"/>
</dbReference>
<feature type="domain" description="CN hydrolase" evidence="2">
    <location>
        <begin position="5"/>
        <end position="277"/>
    </location>
</feature>
<dbReference type="InterPro" id="IPR036526">
    <property type="entry name" value="C-N_Hydrolase_sf"/>
</dbReference>
<dbReference type="PROSITE" id="PS50263">
    <property type="entry name" value="CN_HYDROLASE"/>
    <property type="match status" value="1"/>
</dbReference>
<reference evidence="3 4" key="1">
    <citation type="submission" date="2020-08" db="EMBL/GenBank/DDBJ databases">
        <title>Genomic Encyclopedia of Type Strains, Phase IV (KMG-IV): sequencing the most valuable type-strain genomes for metagenomic binning, comparative biology and taxonomic classification.</title>
        <authorList>
            <person name="Goeker M."/>
        </authorList>
    </citation>
    <scope>NUCLEOTIDE SEQUENCE [LARGE SCALE GENOMIC DNA]</scope>
    <source>
        <strain evidence="3 4">DSM 5895</strain>
    </source>
</reference>
<name>A0A839Z7D2_9HYPH</name>
<dbReference type="PANTHER" id="PTHR43674:SF12">
    <property type="entry name" value="NITRILASE C965.09-RELATED"/>
    <property type="match status" value="1"/>
</dbReference>
<dbReference type="Pfam" id="PF00795">
    <property type="entry name" value="CN_hydrolase"/>
    <property type="match status" value="1"/>
</dbReference>
<dbReference type="Proteomes" id="UP000533469">
    <property type="component" value="Unassembled WGS sequence"/>
</dbReference>
<dbReference type="Gene3D" id="3.60.110.10">
    <property type="entry name" value="Carbon-nitrogen hydrolase"/>
    <property type="match status" value="1"/>
</dbReference>
<evidence type="ECO:0000313" key="4">
    <source>
        <dbReference type="Proteomes" id="UP000533469"/>
    </source>
</evidence>
<dbReference type="InterPro" id="IPR003010">
    <property type="entry name" value="C-N_Hydrolase"/>
</dbReference>
<evidence type="ECO:0000256" key="1">
    <source>
        <dbReference type="ARBA" id="ARBA00022801"/>
    </source>
</evidence>
<organism evidence="3 4">
    <name type="scientific">Ancylobacter tetraedralis</name>
    <dbReference type="NCBI Taxonomy" id="217068"/>
    <lineage>
        <taxon>Bacteria</taxon>
        <taxon>Pseudomonadati</taxon>
        <taxon>Pseudomonadota</taxon>
        <taxon>Alphaproteobacteria</taxon>
        <taxon>Hyphomicrobiales</taxon>
        <taxon>Xanthobacteraceae</taxon>
        <taxon>Ancylobacter</taxon>
    </lineage>
</organism>
<dbReference type="RefSeq" id="WP_183188460.1">
    <property type="nucleotide sequence ID" value="NZ_JACICD010000001.1"/>
</dbReference>
<evidence type="ECO:0000259" key="2">
    <source>
        <dbReference type="PROSITE" id="PS50263"/>
    </source>
</evidence>
<dbReference type="InterPro" id="IPR050345">
    <property type="entry name" value="Aliph_Amidase/BUP"/>
</dbReference>
<comment type="caution">
    <text evidence="3">The sequence shown here is derived from an EMBL/GenBank/DDBJ whole genome shotgun (WGS) entry which is preliminary data.</text>
</comment>
<keyword evidence="4" id="KW-1185">Reference proteome</keyword>
<accession>A0A839Z7D2</accession>
<protein>
    <submittedName>
        <fullName evidence="3">Putative amidohydrolase</fullName>
    </submittedName>
</protein>
<dbReference type="SUPFAM" id="SSF56317">
    <property type="entry name" value="Carbon-nitrogen hydrolase"/>
    <property type="match status" value="1"/>
</dbReference>
<keyword evidence="1 3" id="KW-0378">Hydrolase</keyword>
<dbReference type="EMBL" id="JACICD010000001">
    <property type="protein sequence ID" value="MBB3770356.1"/>
    <property type="molecule type" value="Genomic_DNA"/>
</dbReference>
<evidence type="ECO:0000313" key="3">
    <source>
        <dbReference type="EMBL" id="MBB3770356.1"/>
    </source>
</evidence>
<dbReference type="GO" id="GO:0016811">
    <property type="term" value="F:hydrolase activity, acting on carbon-nitrogen (but not peptide) bonds, in linear amides"/>
    <property type="evidence" value="ECO:0007669"/>
    <property type="project" value="TreeGrafter"/>
</dbReference>
<gene>
    <name evidence="3" type="ORF">FHS55_000942</name>
</gene>
<proteinExistence type="predicted"/>